<evidence type="ECO:0000313" key="1">
    <source>
        <dbReference type="EMBL" id="GHD78663.1"/>
    </source>
</evidence>
<sequence>MARSDFFRGLPAGCGARIEPLSLRQYQLREAGKTLQQGSGYPDADALLAAIVAGDCPPDPGYEYYLAQAIVARELAHTRQALQRAIAGQDDIEDSPQQALQVAITTRHGAAYPTQLLHHDALVLTGLDGAQLLLRLLSPCQWRLVWQMTDGIWALDTLPGATAPRLSRPDGSQLRLATPAPAQLPALLDWLLTDSAPVRLAAGV</sequence>
<organism evidence="1 2">
    <name type="scientific">Vogesella fluminis</name>
    <dbReference type="NCBI Taxonomy" id="1069161"/>
    <lineage>
        <taxon>Bacteria</taxon>
        <taxon>Pseudomonadati</taxon>
        <taxon>Pseudomonadota</taxon>
        <taxon>Betaproteobacteria</taxon>
        <taxon>Neisseriales</taxon>
        <taxon>Chromobacteriaceae</taxon>
        <taxon>Vogesella</taxon>
    </lineage>
</organism>
<name>A0ABQ3HC95_9NEIS</name>
<dbReference type="RefSeq" id="WP_189353607.1">
    <property type="nucleotide sequence ID" value="NZ_BMYP01000026.1"/>
</dbReference>
<dbReference type="EMBL" id="BMYP01000026">
    <property type="protein sequence ID" value="GHD78663.1"/>
    <property type="molecule type" value="Genomic_DNA"/>
</dbReference>
<dbReference type="Proteomes" id="UP000662678">
    <property type="component" value="Unassembled WGS sequence"/>
</dbReference>
<protein>
    <submittedName>
        <fullName evidence="1">Uncharacterized protein</fullName>
    </submittedName>
</protein>
<keyword evidence="2" id="KW-1185">Reference proteome</keyword>
<reference evidence="2" key="1">
    <citation type="journal article" date="2019" name="Int. J. Syst. Evol. Microbiol.">
        <title>The Global Catalogue of Microorganisms (GCM) 10K type strain sequencing project: providing services to taxonomists for standard genome sequencing and annotation.</title>
        <authorList>
            <consortium name="The Broad Institute Genomics Platform"/>
            <consortium name="The Broad Institute Genome Sequencing Center for Infectious Disease"/>
            <person name="Wu L."/>
            <person name="Ma J."/>
        </authorList>
    </citation>
    <scope>NUCLEOTIDE SEQUENCE [LARGE SCALE GENOMIC DNA]</scope>
    <source>
        <strain evidence="2">KCTC 23713</strain>
    </source>
</reference>
<comment type="caution">
    <text evidence="1">The sequence shown here is derived from an EMBL/GenBank/DDBJ whole genome shotgun (WGS) entry which is preliminary data.</text>
</comment>
<accession>A0ABQ3HC95</accession>
<proteinExistence type="predicted"/>
<evidence type="ECO:0000313" key="2">
    <source>
        <dbReference type="Proteomes" id="UP000662678"/>
    </source>
</evidence>
<gene>
    <name evidence="1" type="ORF">GCM10011419_21010</name>
</gene>